<evidence type="ECO:0000256" key="5">
    <source>
        <dbReference type="ARBA" id="ARBA00022777"/>
    </source>
</evidence>
<dbReference type="Gene3D" id="3.30.565.10">
    <property type="entry name" value="Histidine kinase-like ATPase, C-terminal domain"/>
    <property type="match status" value="1"/>
</dbReference>
<dbReference type="PRINTS" id="PR00344">
    <property type="entry name" value="BCTRLSENSOR"/>
</dbReference>
<dbReference type="GO" id="GO:0016036">
    <property type="term" value="P:cellular response to phosphate starvation"/>
    <property type="evidence" value="ECO:0007669"/>
    <property type="project" value="TreeGrafter"/>
</dbReference>
<dbReference type="FunFam" id="1.10.287.130:FF:000001">
    <property type="entry name" value="Two-component sensor histidine kinase"/>
    <property type="match status" value="1"/>
</dbReference>
<comment type="caution">
    <text evidence="11">The sequence shown here is derived from an EMBL/GenBank/DDBJ whole genome shotgun (WGS) entry which is preliminary data.</text>
</comment>
<feature type="domain" description="Histidine kinase" evidence="8">
    <location>
        <begin position="170"/>
        <end position="386"/>
    </location>
</feature>
<accession>A0A4R0NGH7</accession>
<dbReference type="InterPro" id="IPR004358">
    <property type="entry name" value="Sig_transdc_His_kin-like_C"/>
</dbReference>
<dbReference type="RefSeq" id="WP_131607041.1">
    <property type="nucleotide sequence ID" value="NZ_SJSM01000001.1"/>
</dbReference>
<dbReference type="InterPro" id="IPR035965">
    <property type="entry name" value="PAS-like_dom_sf"/>
</dbReference>
<dbReference type="Proteomes" id="UP000291117">
    <property type="component" value="Unassembled WGS sequence"/>
</dbReference>
<evidence type="ECO:0000259" key="9">
    <source>
        <dbReference type="PROSITE" id="PS50112"/>
    </source>
</evidence>
<feature type="domain" description="PAC" evidence="10">
    <location>
        <begin position="114"/>
        <end position="166"/>
    </location>
</feature>
<dbReference type="InterPro" id="IPR000014">
    <property type="entry name" value="PAS"/>
</dbReference>
<proteinExistence type="predicted"/>
<dbReference type="Pfam" id="PF02518">
    <property type="entry name" value="HATPase_c"/>
    <property type="match status" value="1"/>
</dbReference>
<evidence type="ECO:0000313" key="12">
    <source>
        <dbReference type="Proteomes" id="UP000291117"/>
    </source>
</evidence>
<dbReference type="InterPro" id="IPR003661">
    <property type="entry name" value="HisK_dim/P_dom"/>
</dbReference>
<dbReference type="InterPro" id="IPR003594">
    <property type="entry name" value="HATPase_dom"/>
</dbReference>
<name>A0A4R0NGH7_9SPHI</name>
<evidence type="ECO:0000256" key="2">
    <source>
        <dbReference type="ARBA" id="ARBA00012438"/>
    </source>
</evidence>
<evidence type="ECO:0000256" key="4">
    <source>
        <dbReference type="ARBA" id="ARBA00022679"/>
    </source>
</evidence>
<evidence type="ECO:0000259" key="8">
    <source>
        <dbReference type="PROSITE" id="PS50109"/>
    </source>
</evidence>
<dbReference type="GO" id="GO:0004721">
    <property type="term" value="F:phosphoprotein phosphatase activity"/>
    <property type="evidence" value="ECO:0007669"/>
    <property type="project" value="TreeGrafter"/>
</dbReference>
<dbReference type="SMART" id="SM00388">
    <property type="entry name" value="HisKA"/>
    <property type="match status" value="1"/>
</dbReference>
<keyword evidence="3" id="KW-0597">Phosphoprotein</keyword>
<dbReference type="Gene3D" id="3.30.450.20">
    <property type="entry name" value="PAS domain"/>
    <property type="match status" value="1"/>
</dbReference>
<evidence type="ECO:0000256" key="6">
    <source>
        <dbReference type="ARBA" id="ARBA00023012"/>
    </source>
</evidence>
<dbReference type="SMART" id="SM00086">
    <property type="entry name" value="PAC"/>
    <property type="match status" value="1"/>
</dbReference>
<organism evidence="11 12">
    <name type="scientific">Pedobacter hiemivivus</name>
    <dbReference type="NCBI Taxonomy" id="2530454"/>
    <lineage>
        <taxon>Bacteria</taxon>
        <taxon>Pseudomonadati</taxon>
        <taxon>Bacteroidota</taxon>
        <taxon>Sphingobacteriia</taxon>
        <taxon>Sphingobacteriales</taxon>
        <taxon>Sphingobacteriaceae</taxon>
        <taxon>Pedobacter</taxon>
    </lineage>
</organism>
<dbReference type="SUPFAM" id="SSF55874">
    <property type="entry name" value="ATPase domain of HSP90 chaperone/DNA topoisomerase II/histidine kinase"/>
    <property type="match status" value="1"/>
</dbReference>
<dbReference type="PANTHER" id="PTHR45453:SF1">
    <property type="entry name" value="PHOSPHATE REGULON SENSOR PROTEIN PHOR"/>
    <property type="match status" value="1"/>
</dbReference>
<dbReference type="InterPro" id="IPR013767">
    <property type="entry name" value="PAS_fold"/>
</dbReference>
<dbReference type="NCBIfam" id="TIGR00229">
    <property type="entry name" value="sensory_box"/>
    <property type="match status" value="1"/>
</dbReference>
<dbReference type="FunFam" id="3.30.565.10:FF:000006">
    <property type="entry name" value="Sensor histidine kinase WalK"/>
    <property type="match status" value="1"/>
</dbReference>
<dbReference type="SMART" id="SM00091">
    <property type="entry name" value="PAS"/>
    <property type="match status" value="1"/>
</dbReference>
<dbReference type="CDD" id="cd00082">
    <property type="entry name" value="HisKA"/>
    <property type="match status" value="1"/>
</dbReference>
<evidence type="ECO:0000256" key="1">
    <source>
        <dbReference type="ARBA" id="ARBA00000085"/>
    </source>
</evidence>
<dbReference type="Gene3D" id="1.10.287.130">
    <property type="match status" value="1"/>
</dbReference>
<dbReference type="GO" id="GO:0006355">
    <property type="term" value="P:regulation of DNA-templated transcription"/>
    <property type="evidence" value="ECO:0007669"/>
    <property type="project" value="InterPro"/>
</dbReference>
<feature type="domain" description="PAS" evidence="9">
    <location>
        <begin position="41"/>
        <end position="110"/>
    </location>
</feature>
<dbReference type="InterPro" id="IPR005467">
    <property type="entry name" value="His_kinase_dom"/>
</dbReference>
<dbReference type="InterPro" id="IPR050351">
    <property type="entry name" value="BphY/WalK/GraS-like"/>
</dbReference>
<gene>
    <name evidence="11" type="ORF">EZ444_02930</name>
</gene>
<dbReference type="EC" id="2.7.13.3" evidence="2"/>
<dbReference type="Pfam" id="PF00989">
    <property type="entry name" value="PAS"/>
    <property type="match status" value="1"/>
</dbReference>
<keyword evidence="5" id="KW-0418">Kinase</keyword>
<evidence type="ECO:0000256" key="3">
    <source>
        <dbReference type="ARBA" id="ARBA00022553"/>
    </source>
</evidence>
<evidence type="ECO:0000259" key="10">
    <source>
        <dbReference type="PROSITE" id="PS50113"/>
    </source>
</evidence>
<reference evidence="11 12" key="1">
    <citation type="submission" date="2019-02" db="EMBL/GenBank/DDBJ databases">
        <title>Pedobacter sp. RP-3-8 sp. nov., isolated from Arctic soil.</title>
        <authorList>
            <person name="Dahal R.H."/>
        </authorList>
    </citation>
    <scope>NUCLEOTIDE SEQUENCE [LARGE SCALE GENOMIC DNA]</scope>
    <source>
        <strain evidence="11 12">RP-3-8</strain>
    </source>
</reference>
<dbReference type="GO" id="GO:0000155">
    <property type="term" value="F:phosphorelay sensor kinase activity"/>
    <property type="evidence" value="ECO:0007669"/>
    <property type="project" value="InterPro"/>
</dbReference>
<dbReference type="EMBL" id="SJSM01000001">
    <property type="protein sequence ID" value="TCC99640.1"/>
    <property type="molecule type" value="Genomic_DNA"/>
</dbReference>
<dbReference type="Pfam" id="PF00512">
    <property type="entry name" value="HisKA"/>
    <property type="match status" value="1"/>
</dbReference>
<dbReference type="CDD" id="cd00075">
    <property type="entry name" value="HATPase"/>
    <property type="match status" value="1"/>
</dbReference>
<dbReference type="CDD" id="cd00130">
    <property type="entry name" value="PAS"/>
    <property type="match status" value="1"/>
</dbReference>
<dbReference type="SMART" id="SM00387">
    <property type="entry name" value="HATPase_c"/>
    <property type="match status" value="1"/>
</dbReference>
<dbReference type="InterPro" id="IPR036890">
    <property type="entry name" value="HATPase_C_sf"/>
</dbReference>
<keyword evidence="7" id="KW-0472">Membrane</keyword>
<comment type="catalytic activity">
    <reaction evidence="1">
        <text>ATP + protein L-histidine = ADP + protein N-phospho-L-histidine.</text>
        <dbReference type="EC" id="2.7.13.3"/>
    </reaction>
</comment>
<dbReference type="GO" id="GO:0005886">
    <property type="term" value="C:plasma membrane"/>
    <property type="evidence" value="ECO:0007669"/>
    <property type="project" value="TreeGrafter"/>
</dbReference>
<dbReference type="SUPFAM" id="SSF47384">
    <property type="entry name" value="Homodimeric domain of signal transducing histidine kinase"/>
    <property type="match status" value="1"/>
</dbReference>
<dbReference type="PROSITE" id="PS50112">
    <property type="entry name" value="PAS"/>
    <property type="match status" value="1"/>
</dbReference>
<dbReference type="PANTHER" id="PTHR45453">
    <property type="entry name" value="PHOSPHATE REGULON SENSOR PROTEIN PHOR"/>
    <property type="match status" value="1"/>
</dbReference>
<evidence type="ECO:0000256" key="7">
    <source>
        <dbReference type="ARBA" id="ARBA00023136"/>
    </source>
</evidence>
<evidence type="ECO:0000313" key="11">
    <source>
        <dbReference type="EMBL" id="TCC99640.1"/>
    </source>
</evidence>
<dbReference type="AlphaFoldDB" id="A0A4R0NGH7"/>
<dbReference type="InterPro" id="IPR036097">
    <property type="entry name" value="HisK_dim/P_sf"/>
</dbReference>
<dbReference type="PROSITE" id="PS50113">
    <property type="entry name" value="PAC"/>
    <property type="match status" value="1"/>
</dbReference>
<keyword evidence="6" id="KW-0902">Two-component regulatory system</keyword>
<dbReference type="InterPro" id="IPR001610">
    <property type="entry name" value="PAC"/>
</dbReference>
<dbReference type="OrthoDB" id="9813151at2"/>
<sequence>MDSYNSLNDKIGSHKLKEIELNGNIRQQELLIEAMRLAEEKSAILNAIIESTDDAIISKDLNGTITSWNNSAERIFGYTAEEMIGQSILKLIPADRQQEEPLILNQLKRGQRVDHFETKRRTKNGCFIDVSLTISPVKDKAGNIIGLSKIARDITDKKMAEQRKNDFVAIVSHELKTPLTSMKSYIQLALGKIKESNESFIESVLTRAHTQTQKMTMMINDFLNLSRIEEGKMPLNRSRFVLSELIDEVVEEGCILAPNHLIEYQRCSRFIVDADKDKLCQVMNNLLSNAVKYSDPGTVINICCKIEVDVVRVSFSDHGLGISAEDQKRLFERFYRVSDERAKNVSGFGIGLYLVAEILKLHGSKITVSSEIGKGSVFSFCLPIESKELI</sequence>
<protein>
    <recommendedName>
        <fullName evidence="2">histidine kinase</fullName>
        <ecNumber evidence="2">2.7.13.3</ecNumber>
    </recommendedName>
</protein>
<keyword evidence="4" id="KW-0808">Transferase</keyword>
<dbReference type="InterPro" id="IPR000700">
    <property type="entry name" value="PAS-assoc_C"/>
</dbReference>
<keyword evidence="12" id="KW-1185">Reference proteome</keyword>
<dbReference type="PROSITE" id="PS50109">
    <property type="entry name" value="HIS_KIN"/>
    <property type="match status" value="1"/>
</dbReference>
<dbReference type="SUPFAM" id="SSF55785">
    <property type="entry name" value="PYP-like sensor domain (PAS domain)"/>
    <property type="match status" value="1"/>
</dbReference>